<dbReference type="PANTHER" id="PTHR12628">
    <property type="entry name" value="POLYCOMB-LIKE TRANSCRIPTION FACTOR"/>
    <property type="match status" value="1"/>
</dbReference>
<dbReference type="InterPro" id="IPR001356">
    <property type="entry name" value="HD"/>
</dbReference>
<keyword evidence="2 3" id="KW-0539">Nucleus</keyword>
<evidence type="ECO:0000256" key="5">
    <source>
        <dbReference type="SAM" id="MobiDB-lite"/>
    </source>
</evidence>
<dbReference type="GO" id="GO:0005634">
    <property type="term" value="C:nucleus"/>
    <property type="evidence" value="ECO:0007669"/>
    <property type="project" value="UniProtKB-SubCell"/>
</dbReference>
<organism evidence="7 8">
    <name type="scientific">Taxus chinensis</name>
    <name type="common">Chinese yew</name>
    <name type="synonym">Taxus wallichiana var. chinensis</name>
    <dbReference type="NCBI Taxonomy" id="29808"/>
    <lineage>
        <taxon>Eukaryota</taxon>
        <taxon>Viridiplantae</taxon>
        <taxon>Streptophyta</taxon>
        <taxon>Embryophyta</taxon>
        <taxon>Tracheophyta</taxon>
        <taxon>Spermatophyta</taxon>
        <taxon>Pinopsida</taxon>
        <taxon>Pinidae</taxon>
        <taxon>Conifers II</taxon>
        <taxon>Cupressales</taxon>
        <taxon>Taxaceae</taxon>
        <taxon>Taxus</taxon>
    </lineage>
</organism>
<feature type="DNA-binding region" description="Homeobox" evidence="3">
    <location>
        <begin position="65"/>
        <end position="124"/>
    </location>
</feature>
<dbReference type="AlphaFoldDB" id="A0AA38FXE3"/>
<comment type="caution">
    <text evidence="7">The sequence shown here is derived from an EMBL/GenBank/DDBJ whole genome shotgun (WGS) entry which is preliminary data.</text>
</comment>
<comment type="subcellular location">
    <subcellularLocation>
        <location evidence="1 3 4">Nucleus</location>
    </subcellularLocation>
</comment>
<dbReference type="OMA" id="ENSRECI"/>
<protein>
    <recommendedName>
        <fullName evidence="6">Homeobox domain-containing protein</fullName>
    </recommendedName>
</protein>
<evidence type="ECO:0000256" key="4">
    <source>
        <dbReference type="RuleBase" id="RU000682"/>
    </source>
</evidence>
<dbReference type="InterPro" id="IPR009057">
    <property type="entry name" value="Homeodomain-like_sf"/>
</dbReference>
<proteinExistence type="predicted"/>
<feature type="DNA-binding region" description="Homeobox" evidence="3">
    <location>
        <begin position="195"/>
        <end position="254"/>
    </location>
</feature>
<dbReference type="EMBL" id="JAHRHJ020000006">
    <property type="protein sequence ID" value="KAH9311800.1"/>
    <property type="molecule type" value="Genomic_DNA"/>
</dbReference>
<dbReference type="Proteomes" id="UP000824469">
    <property type="component" value="Unassembled WGS sequence"/>
</dbReference>
<keyword evidence="8" id="KW-1185">Reference proteome</keyword>
<feature type="compositionally biased region" description="Acidic residues" evidence="5">
    <location>
        <begin position="7"/>
        <end position="19"/>
    </location>
</feature>
<evidence type="ECO:0000313" key="8">
    <source>
        <dbReference type="Proteomes" id="UP000824469"/>
    </source>
</evidence>
<feature type="non-terminal residue" evidence="7">
    <location>
        <position position="1"/>
    </location>
</feature>
<evidence type="ECO:0000313" key="7">
    <source>
        <dbReference type="EMBL" id="KAH9311800.1"/>
    </source>
</evidence>
<evidence type="ECO:0000259" key="6">
    <source>
        <dbReference type="PROSITE" id="PS50071"/>
    </source>
</evidence>
<dbReference type="PROSITE" id="PS50071">
    <property type="entry name" value="HOMEOBOX_2"/>
    <property type="match status" value="2"/>
</dbReference>
<name>A0AA38FXE3_TAXCH</name>
<feature type="domain" description="Homeobox" evidence="6">
    <location>
        <begin position="193"/>
        <end position="253"/>
    </location>
</feature>
<sequence>EMFGKDESDENDLSEDEDWGPSRRPRRGKQPETDAAKDPGVEAKKHPFKGGEEIGGVRSAGSMHDKKRIIRLPAKAVEVLRKVFTENELPSKSYKEILSQQLGLTFRKVHMWFKNARYMALKNRKELPRRDEIDETKHVGQGDLGSRKNLQKEKKSEPTCLLPSFGAEHSSRNIKGKHRRKDTKNSLGMPARTDGKRSMSRLPTNAVARFRQVFAEDELPSMSSKVALSKQLDIPYRQVHMWFKNARYMALKKKKMKNLKISTGALSENSRECILVSDSNPQIREADDASNPYSTELEKMGKIEVKLENLRKILEAICPKEDPYISKDKAQDGSANHFNGGIVMYVPVAELKEKILQ</sequence>
<dbReference type="CDD" id="cd00086">
    <property type="entry name" value="homeodomain"/>
    <property type="match status" value="2"/>
</dbReference>
<accession>A0AA38FXE3</accession>
<dbReference type="SUPFAM" id="SSF46689">
    <property type="entry name" value="Homeodomain-like"/>
    <property type="match status" value="2"/>
</dbReference>
<keyword evidence="3 4" id="KW-0371">Homeobox</keyword>
<dbReference type="SMART" id="SM00389">
    <property type="entry name" value="HOX"/>
    <property type="match status" value="2"/>
</dbReference>
<evidence type="ECO:0000256" key="3">
    <source>
        <dbReference type="PROSITE-ProRule" id="PRU00108"/>
    </source>
</evidence>
<dbReference type="Gene3D" id="1.10.10.60">
    <property type="entry name" value="Homeodomain-like"/>
    <property type="match status" value="2"/>
</dbReference>
<evidence type="ECO:0000256" key="2">
    <source>
        <dbReference type="ARBA" id="ARBA00023242"/>
    </source>
</evidence>
<dbReference type="GO" id="GO:0003677">
    <property type="term" value="F:DNA binding"/>
    <property type="evidence" value="ECO:0007669"/>
    <property type="project" value="UniProtKB-UniRule"/>
</dbReference>
<feature type="domain" description="Homeobox" evidence="6">
    <location>
        <begin position="63"/>
        <end position="123"/>
    </location>
</feature>
<evidence type="ECO:0000256" key="1">
    <source>
        <dbReference type="ARBA" id="ARBA00004123"/>
    </source>
</evidence>
<dbReference type="Pfam" id="PF00046">
    <property type="entry name" value="Homeodomain"/>
    <property type="match status" value="2"/>
</dbReference>
<dbReference type="GO" id="GO:0003682">
    <property type="term" value="F:chromatin binding"/>
    <property type="evidence" value="ECO:0007669"/>
    <property type="project" value="TreeGrafter"/>
</dbReference>
<reference evidence="7 8" key="1">
    <citation type="journal article" date="2021" name="Nat. Plants">
        <title>The Taxus genome provides insights into paclitaxel biosynthesis.</title>
        <authorList>
            <person name="Xiong X."/>
            <person name="Gou J."/>
            <person name="Liao Q."/>
            <person name="Li Y."/>
            <person name="Zhou Q."/>
            <person name="Bi G."/>
            <person name="Li C."/>
            <person name="Du R."/>
            <person name="Wang X."/>
            <person name="Sun T."/>
            <person name="Guo L."/>
            <person name="Liang H."/>
            <person name="Lu P."/>
            <person name="Wu Y."/>
            <person name="Zhang Z."/>
            <person name="Ro D.K."/>
            <person name="Shang Y."/>
            <person name="Huang S."/>
            <person name="Yan J."/>
        </authorList>
    </citation>
    <scope>NUCLEOTIDE SEQUENCE [LARGE SCALE GENOMIC DNA]</scope>
    <source>
        <strain evidence="7">Ta-2019</strain>
    </source>
</reference>
<feature type="region of interest" description="Disordered" evidence="5">
    <location>
        <begin position="132"/>
        <end position="198"/>
    </location>
</feature>
<feature type="non-terminal residue" evidence="7">
    <location>
        <position position="357"/>
    </location>
</feature>
<gene>
    <name evidence="7" type="ORF">KI387_026835</name>
</gene>
<feature type="region of interest" description="Disordered" evidence="5">
    <location>
        <begin position="1"/>
        <end position="64"/>
    </location>
</feature>
<feature type="compositionally biased region" description="Basic residues" evidence="5">
    <location>
        <begin position="172"/>
        <end position="182"/>
    </location>
</feature>
<feature type="compositionally biased region" description="Basic and acidic residues" evidence="5">
    <location>
        <begin position="29"/>
        <end position="52"/>
    </location>
</feature>
<keyword evidence="3 4" id="KW-0238">DNA-binding</keyword>
<dbReference type="GO" id="GO:0045814">
    <property type="term" value="P:negative regulation of gene expression, epigenetic"/>
    <property type="evidence" value="ECO:0007669"/>
    <property type="project" value="TreeGrafter"/>
</dbReference>
<dbReference type="PANTHER" id="PTHR12628:SF10">
    <property type="entry name" value="HOMEOBOX DOMAIN-CONTAINING PROTEIN"/>
    <property type="match status" value="1"/>
</dbReference>